<dbReference type="AlphaFoldDB" id="A0A251XBC2"/>
<dbReference type="InterPro" id="IPR014188">
    <property type="entry name" value="Acrylyl-CoA_reductase_AcuI"/>
</dbReference>
<dbReference type="InterPro" id="IPR051397">
    <property type="entry name" value="Zn-ADH-like_protein"/>
</dbReference>
<dbReference type="PANTHER" id="PTHR43677">
    <property type="entry name" value="SHORT-CHAIN DEHYDROGENASE/REDUCTASE"/>
    <property type="match status" value="1"/>
</dbReference>
<dbReference type="InterPro" id="IPR036291">
    <property type="entry name" value="NAD(P)-bd_dom_sf"/>
</dbReference>
<feature type="domain" description="Enoyl reductase (ER)" evidence="1">
    <location>
        <begin position="19"/>
        <end position="269"/>
    </location>
</feature>
<dbReference type="InterPro" id="IPR013154">
    <property type="entry name" value="ADH-like_N"/>
</dbReference>
<evidence type="ECO:0000313" key="3">
    <source>
        <dbReference type="Proteomes" id="UP000194798"/>
    </source>
</evidence>
<evidence type="ECO:0000313" key="2">
    <source>
        <dbReference type="EMBL" id="OUD15593.1"/>
    </source>
</evidence>
<dbReference type="Gene3D" id="3.90.180.10">
    <property type="entry name" value="Medium-chain alcohol dehydrogenases, catalytic domain"/>
    <property type="match status" value="1"/>
</dbReference>
<name>A0A251XBC2_9GAMM</name>
<proteinExistence type="predicted"/>
<dbReference type="GO" id="GO:0043957">
    <property type="term" value="F:acryloyl-CoA reductase (NADPH) activity"/>
    <property type="evidence" value="ECO:0007669"/>
    <property type="project" value="TreeGrafter"/>
</dbReference>
<dbReference type="Pfam" id="PF00107">
    <property type="entry name" value="ADH_zinc_N"/>
    <property type="match status" value="1"/>
</dbReference>
<organism evidence="2 3">
    <name type="scientific">Thioflexithrix psekupsensis</name>
    <dbReference type="NCBI Taxonomy" id="1570016"/>
    <lineage>
        <taxon>Bacteria</taxon>
        <taxon>Pseudomonadati</taxon>
        <taxon>Pseudomonadota</taxon>
        <taxon>Gammaproteobacteria</taxon>
        <taxon>Thiotrichales</taxon>
        <taxon>Thioflexithrix</taxon>
    </lineage>
</organism>
<dbReference type="NCBIfam" id="TIGR02823">
    <property type="entry name" value="oxido_YhdH"/>
    <property type="match status" value="1"/>
</dbReference>
<dbReference type="RefSeq" id="WP_086487191.1">
    <property type="nucleotide sequence ID" value="NZ_MSLT01000006.1"/>
</dbReference>
<reference evidence="2 3" key="1">
    <citation type="submission" date="2016-12" db="EMBL/GenBank/DDBJ databases">
        <title>Thioflexothrix psekupsii D3 genome sequencing and assembly.</title>
        <authorList>
            <person name="Fomenkov A."/>
            <person name="Vincze T."/>
            <person name="Grabovich M."/>
            <person name="Anton B.P."/>
            <person name="Dubinina G."/>
            <person name="Orlova M."/>
            <person name="Belousova E."/>
            <person name="Roberts R.J."/>
        </authorList>
    </citation>
    <scope>NUCLEOTIDE SEQUENCE [LARGE SCALE GENOMIC DNA]</scope>
    <source>
        <strain evidence="2">D3</strain>
    </source>
</reference>
<dbReference type="Gene3D" id="3.40.50.720">
    <property type="entry name" value="NAD(P)-binding Rossmann-like Domain"/>
    <property type="match status" value="1"/>
</dbReference>
<dbReference type="Proteomes" id="UP000194798">
    <property type="component" value="Unassembled WGS sequence"/>
</dbReference>
<keyword evidence="3" id="KW-1185">Reference proteome</keyword>
<dbReference type="EMBL" id="MSLT01000006">
    <property type="protein sequence ID" value="OUD15593.1"/>
    <property type="molecule type" value="Genomic_DNA"/>
</dbReference>
<dbReference type="InterPro" id="IPR011032">
    <property type="entry name" value="GroES-like_sf"/>
</dbReference>
<dbReference type="SUPFAM" id="SSF51735">
    <property type="entry name" value="NAD(P)-binding Rossmann-fold domains"/>
    <property type="match status" value="1"/>
</dbReference>
<dbReference type="InterPro" id="IPR020843">
    <property type="entry name" value="ER"/>
</dbReference>
<dbReference type="PANTHER" id="PTHR43677:SF1">
    <property type="entry name" value="ACRYLYL-COA REDUCTASE ACUI-RELATED"/>
    <property type="match status" value="1"/>
</dbReference>
<dbReference type="InterPro" id="IPR013149">
    <property type="entry name" value="ADH-like_C"/>
</dbReference>
<evidence type="ECO:0000259" key="1">
    <source>
        <dbReference type="SMART" id="SM00829"/>
    </source>
</evidence>
<dbReference type="OrthoDB" id="9782155at2"/>
<dbReference type="CDD" id="cd05280">
    <property type="entry name" value="MDR_yhdh_yhfp"/>
    <property type="match status" value="1"/>
</dbReference>
<accession>A0A251XBC2</accession>
<sequence>MSQLFNALWIEEDAAQHFQRRIIQRSIDDLPAGEVLIEVHWSSLNYKDALSATGNKGVTRHYPHTPGIDAAGIIVETQHPDWQVGDPVIVTGHDLGMNTSGGYGRYVRVPASWLVRCPENLSLQTAMLYGTAGLTAAISVYRLRQHAILPQNGEILVTGASGGVGSIGVGLLAHLGYRVVAATGKPEAKPLLERLGAHRIIGREELIDLSPRPLLKARWAGVLDTVGGDILATALKSVDYAGAVTCCGLVSAAEFATSVFPFILRGITLIGVESVEFPADERAILWTLMANEWRFPELESLMTVTDLETLNTVYIDKILHGQVQGRVVVKLA</sequence>
<dbReference type="SUPFAM" id="SSF50129">
    <property type="entry name" value="GroES-like"/>
    <property type="match status" value="1"/>
</dbReference>
<comment type="caution">
    <text evidence="2">The sequence shown here is derived from an EMBL/GenBank/DDBJ whole genome shotgun (WGS) entry which is preliminary data.</text>
</comment>
<gene>
    <name evidence="2" type="ORF">TPSD3_03480</name>
</gene>
<dbReference type="Pfam" id="PF08240">
    <property type="entry name" value="ADH_N"/>
    <property type="match status" value="1"/>
</dbReference>
<protein>
    <submittedName>
        <fullName evidence="2">Oxidoreductase</fullName>
    </submittedName>
</protein>
<dbReference type="SMART" id="SM00829">
    <property type="entry name" value="PKS_ER"/>
    <property type="match status" value="1"/>
</dbReference>